<dbReference type="Gene3D" id="3.20.80.10">
    <property type="entry name" value="Regulatory factor, effector binding domain"/>
    <property type="match status" value="1"/>
</dbReference>
<dbReference type="Proteomes" id="UP000198648">
    <property type="component" value="Unassembled WGS sequence"/>
</dbReference>
<organism evidence="2 3">
    <name type="scientific">Flavobacterium urocaniciphilum</name>
    <dbReference type="NCBI Taxonomy" id="1299341"/>
    <lineage>
        <taxon>Bacteria</taxon>
        <taxon>Pseudomonadati</taxon>
        <taxon>Bacteroidota</taxon>
        <taxon>Flavobacteriia</taxon>
        <taxon>Flavobacteriales</taxon>
        <taxon>Flavobacteriaceae</taxon>
        <taxon>Flavobacterium</taxon>
    </lineage>
</organism>
<protein>
    <submittedName>
        <fullName evidence="2">AraC family transcriptional regulator</fullName>
    </submittedName>
</protein>
<sequence length="139" mass="16211">MSLADNKTQEVWKKFMPRLKEITNAVSADLFSLQQYPEDYFTHFTPFSEFTKWASVEVKDYENIPDGFEKLELTGGKYAVFLHKGNSEMFVKTAQYIYGEWLPNSGYQLDARPHFEVLGDNYLGHDNPESEEEVWVPII</sequence>
<gene>
    <name evidence="2" type="ORF">SAMN05444005_102532</name>
</gene>
<proteinExistence type="predicted"/>
<dbReference type="STRING" id="1299341.SAMN05444005_102532"/>
<dbReference type="InterPro" id="IPR050908">
    <property type="entry name" value="SmbC-like"/>
</dbReference>
<dbReference type="EMBL" id="FOEI01000002">
    <property type="protein sequence ID" value="SEP84625.1"/>
    <property type="molecule type" value="Genomic_DNA"/>
</dbReference>
<dbReference type="PANTHER" id="PTHR40055">
    <property type="entry name" value="TRANSCRIPTIONAL REGULATOR YGIV-RELATED"/>
    <property type="match status" value="1"/>
</dbReference>
<dbReference type="SMART" id="SM00871">
    <property type="entry name" value="AraC_E_bind"/>
    <property type="match status" value="1"/>
</dbReference>
<dbReference type="InterPro" id="IPR010499">
    <property type="entry name" value="AraC_E-bd"/>
</dbReference>
<dbReference type="InterPro" id="IPR029442">
    <property type="entry name" value="GyrI-like"/>
</dbReference>
<feature type="domain" description="AraC effector-binding" evidence="1">
    <location>
        <begin position="5"/>
        <end position="139"/>
    </location>
</feature>
<dbReference type="Pfam" id="PF06445">
    <property type="entry name" value="GyrI-like"/>
    <property type="match status" value="1"/>
</dbReference>
<evidence type="ECO:0000313" key="2">
    <source>
        <dbReference type="EMBL" id="SEP84625.1"/>
    </source>
</evidence>
<dbReference type="InterPro" id="IPR011256">
    <property type="entry name" value="Reg_factor_effector_dom_sf"/>
</dbReference>
<name>A0A1H9B722_9FLAO</name>
<dbReference type="AlphaFoldDB" id="A0A1H9B722"/>
<evidence type="ECO:0000259" key="1">
    <source>
        <dbReference type="SMART" id="SM00871"/>
    </source>
</evidence>
<accession>A0A1H9B722</accession>
<dbReference type="SUPFAM" id="SSF55136">
    <property type="entry name" value="Probable bacterial effector-binding domain"/>
    <property type="match status" value="1"/>
</dbReference>
<reference evidence="2 3" key="1">
    <citation type="submission" date="2016-10" db="EMBL/GenBank/DDBJ databases">
        <authorList>
            <person name="de Groot N.N."/>
        </authorList>
    </citation>
    <scope>NUCLEOTIDE SEQUENCE [LARGE SCALE GENOMIC DNA]</scope>
    <source>
        <strain evidence="2 3">DSM 27078</strain>
    </source>
</reference>
<dbReference type="PANTHER" id="PTHR40055:SF1">
    <property type="entry name" value="TRANSCRIPTIONAL REGULATOR YGIV-RELATED"/>
    <property type="match status" value="1"/>
</dbReference>
<keyword evidence="3" id="KW-1185">Reference proteome</keyword>
<evidence type="ECO:0000313" key="3">
    <source>
        <dbReference type="Proteomes" id="UP000198648"/>
    </source>
</evidence>